<dbReference type="Gene3D" id="3.30.420.10">
    <property type="entry name" value="Ribonuclease H-like superfamily/Ribonuclease H"/>
    <property type="match status" value="1"/>
</dbReference>
<name>A0ABM1YV71_AEDAL</name>
<dbReference type="PANTHER" id="PTHR47331">
    <property type="entry name" value="PHD-TYPE DOMAIN-CONTAINING PROTEIN"/>
    <property type="match status" value="1"/>
</dbReference>
<dbReference type="RefSeq" id="XP_062713810.1">
    <property type="nucleotide sequence ID" value="XM_062857826.1"/>
</dbReference>
<sequence length="149" mass="16647">MVDLQSERVSPVHPFLRVGVDYCRPFLIKYPVRHATPTKPYVAIFICLVTKDSVIRGAIEDGTEFPFIPARSPNFGGLWKAAVKSFKGHFKRTIGDRVLQYDEMITVLPQVEAILNSQPHTLVSNDLSDFGALTPGHFLVQRPLTTVPS</sequence>
<keyword evidence="2" id="KW-1185">Reference proteome</keyword>
<proteinExistence type="predicted"/>
<evidence type="ECO:0000313" key="2">
    <source>
        <dbReference type="Proteomes" id="UP000069940"/>
    </source>
</evidence>
<reference evidence="2" key="1">
    <citation type="journal article" date="2015" name="Proc. Natl. Acad. Sci. U.S.A.">
        <title>Genome sequence of the Asian Tiger mosquito, Aedes albopictus, reveals insights into its biology, genetics, and evolution.</title>
        <authorList>
            <person name="Chen X.G."/>
            <person name="Jiang X."/>
            <person name="Gu J."/>
            <person name="Xu M."/>
            <person name="Wu Y."/>
            <person name="Deng Y."/>
            <person name="Zhang C."/>
            <person name="Bonizzoni M."/>
            <person name="Dermauw W."/>
            <person name="Vontas J."/>
            <person name="Armbruster P."/>
            <person name="Huang X."/>
            <person name="Yang Y."/>
            <person name="Zhang H."/>
            <person name="He W."/>
            <person name="Peng H."/>
            <person name="Liu Y."/>
            <person name="Wu K."/>
            <person name="Chen J."/>
            <person name="Lirakis M."/>
            <person name="Topalis P."/>
            <person name="Van Leeuwen T."/>
            <person name="Hall A.B."/>
            <person name="Jiang X."/>
            <person name="Thorpe C."/>
            <person name="Mueller R.L."/>
            <person name="Sun C."/>
            <person name="Waterhouse R.M."/>
            <person name="Yan G."/>
            <person name="Tu Z.J."/>
            <person name="Fang X."/>
            <person name="James A.A."/>
        </authorList>
    </citation>
    <scope>NUCLEOTIDE SEQUENCE [LARGE SCALE GENOMIC DNA]</scope>
    <source>
        <strain evidence="2">Foshan</strain>
    </source>
</reference>
<organism evidence="1 2">
    <name type="scientific">Aedes albopictus</name>
    <name type="common">Asian tiger mosquito</name>
    <name type="synonym">Stegomyia albopicta</name>
    <dbReference type="NCBI Taxonomy" id="7160"/>
    <lineage>
        <taxon>Eukaryota</taxon>
        <taxon>Metazoa</taxon>
        <taxon>Ecdysozoa</taxon>
        <taxon>Arthropoda</taxon>
        <taxon>Hexapoda</taxon>
        <taxon>Insecta</taxon>
        <taxon>Pterygota</taxon>
        <taxon>Neoptera</taxon>
        <taxon>Endopterygota</taxon>
        <taxon>Diptera</taxon>
        <taxon>Nematocera</taxon>
        <taxon>Culicoidea</taxon>
        <taxon>Culicidae</taxon>
        <taxon>Culicinae</taxon>
        <taxon>Aedini</taxon>
        <taxon>Aedes</taxon>
        <taxon>Stegomyia</taxon>
    </lineage>
</organism>
<dbReference type="Proteomes" id="UP000069940">
    <property type="component" value="Unassembled WGS sequence"/>
</dbReference>
<reference evidence="1" key="2">
    <citation type="submission" date="2025-05" db="UniProtKB">
        <authorList>
            <consortium name="EnsemblMetazoa"/>
        </authorList>
    </citation>
    <scope>IDENTIFICATION</scope>
    <source>
        <strain evidence="1">Foshan</strain>
    </source>
</reference>
<protein>
    <submittedName>
        <fullName evidence="1">Uncharacterized protein</fullName>
    </submittedName>
</protein>
<dbReference type="EnsemblMetazoa" id="AALFPA23_012434.R17813">
    <property type="protein sequence ID" value="AALFPA23_012434.P17813"/>
    <property type="gene ID" value="AALFPA23_012434"/>
</dbReference>
<accession>A0ABM1YV71</accession>
<dbReference type="InterPro" id="IPR036397">
    <property type="entry name" value="RNaseH_sf"/>
</dbReference>
<dbReference type="GeneID" id="134290647"/>
<evidence type="ECO:0000313" key="1">
    <source>
        <dbReference type="EnsemblMetazoa" id="AALFPA23_012434.P17813"/>
    </source>
</evidence>